<dbReference type="RefSeq" id="XP_015262571.1">
    <property type="nucleotide sequence ID" value="XM_015407085.1"/>
</dbReference>
<dbReference type="InterPro" id="IPR013783">
    <property type="entry name" value="Ig-like_fold"/>
</dbReference>
<keyword evidence="8" id="KW-1015">Disulfide bond</keyword>
<name>A0ABM1JM84_GEKJA</name>
<keyword evidence="2" id="KW-0490">MHC I</keyword>
<dbReference type="InterPro" id="IPR001039">
    <property type="entry name" value="MHC_I_a_a1/a2"/>
</dbReference>
<feature type="region of interest" description="Disordered" evidence="11">
    <location>
        <begin position="355"/>
        <end position="377"/>
    </location>
</feature>
<dbReference type="Proteomes" id="UP000694871">
    <property type="component" value="Unplaced"/>
</dbReference>
<gene>
    <name evidence="15" type="primary">LOC107106868</name>
</gene>
<feature type="transmembrane region" description="Helical" evidence="12">
    <location>
        <begin position="322"/>
        <end position="347"/>
    </location>
</feature>
<dbReference type="InterPro" id="IPR037055">
    <property type="entry name" value="MHC_I-like_Ag-recog_sf"/>
</dbReference>
<dbReference type="SUPFAM" id="SSF54452">
    <property type="entry name" value="MHC antigen-recognition domain"/>
    <property type="match status" value="1"/>
</dbReference>
<dbReference type="Pfam" id="PF00129">
    <property type="entry name" value="MHC_I"/>
    <property type="match status" value="1"/>
</dbReference>
<feature type="domain" description="Ig-like" evidence="13">
    <location>
        <begin position="226"/>
        <end position="314"/>
    </location>
</feature>
<comment type="similarity">
    <text evidence="10">Belongs to the MHC class I family.</text>
</comment>
<dbReference type="PANTHER" id="PTHR16675:SF242">
    <property type="entry name" value="MAJOR HISTOCOMPATIBILITY COMPLEX CLASS I-RELATED GENE PROTEIN"/>
    <property type="match status" value="1"/>
</dbReference>
<dbReference type="Gene3D" id="2.60.40.10">
    <property type="entry name" value="Immunoglobulins"/>
    <property type="match status" value="1"/>
</dbReference>
<dbReference type="InterPro" id="IPR050208">
    <property type="entry name" value="MHC_class-I_related"/>
</dbReference>
<sequence>MTFFRRCVLPLRCLPLRRRHLPLLGVVALLLMAVGCSGSSHSMRYFHTAVSEPGPGLPQFIAVGYVDDQPIDRYDSITKKDIPQVSWMEEFGNDNPKYWETETQKRQGWESISRVDLVTLRKRFKQQNSTGVHTLQLMYGCEVGPDGQLREGRFQYAYDGEDFLALDRGTVTWTARVPQALVTKSRWETETQDAEFQKSYLEGTCVEWLQRYLGYGSKTLLRTEAPVTRVARKKGYDGQETLFCQLYGFYPKDIEVTWMKDGEDRRAETMTGGVVPNSDGTYNTWLSIEVDPKEKGRYQCRVGHDSLPEPLDLAWEEPASNLLLIVEVVVGVVLAAILLVVGVTVYMRKRRAERGYKATPGSDQGSDNSTRVEVPDA</sequence>
<evidence type="ECO:0000256" key="6">
    <source>
        <dbReference type="ARBA" id="ARBA00022989"/>
    </source>
</evidence>
<evidence type="ECO:0000313" key="14">
    <source>
        <dbReference type="Proteomes" id="UP000694871"/>
    </source>
</evidence>
<dbReference type="InterPro" id="IPR036179">
    <property type="entry name" value="Ig-like_dom_sf"/>
</dbReference>
<keyword evidence="5" id="KW-0391">Immunity</keyword>
<keyword evidence="9" id="KW-0325">Glycoprotein</keyword>
<dbReference type="PANTHER" id="PTHR16675">
    <property type="entry name" value="MHC CLASS I-RELATED"/>
    <property type="match status" value="1"/>
</dbReference>
<dbReference type="InterPro" id="IPR011161">
    <property type="entry name" value="MHC_I-like_Ag-recog"/>
</dbReference>
<feature type="compositionally biased region" description="Polar residues" evidence="11">
    <location>
        <begin position="361"/>
        <end position="371"/>
    </location>
</feature>
<dbReference type="PROSITE" id="PS50835">
    <property type="entry name" value="IG_LIKE"/>
    <property type="match status" value="1"/>
</dbReference>
<evidence type="ECO:0000256" key="5">
    <source>
        <dbReference type="ARBA" id="ARBA00022859"/>
    </source>
</evidence>
<evidence type="ECO:0000256" key="3">
    <source>
        <dbReference type="ARBA" id="ARBA00022692"/>
    </source>
</evidence>
<dbReference type="InterPro" id="IPR007110">
    <property type="entry name" value="Ig-like_dom"/>
</dbReference>
<evidence type="ECO:0000256" key="12">
    <source>
        <dbReference type="SAM" id="Phobius"/>
    </source>
</evidence>
<dbReference type="CDD" id="cd07698">
    <property type="entry name" value="IgC1_MHC_I_alpha3"/>
    <property type="match status" value="1"/>
</dbReference>
<dbReference type="InterPro" id="IPR003597">
    <property type="entry name" value="Ig_C1-set"/>
</dbReference>
<evidence type="ECO:0000256" key="7">
    <source>
        <dbReference type="ARBA" id="ARBA00023136"/>
    </source>
</evidence>
<dbReference type="SUPFAM" id="SSF48726">
    <property type="entry name" value="Immunoglobulin"/>
    <property type="match status" value="1"/>
</dbReference>
<evidence type="ECO:0000256" key="9">
    <source>
        <dbReference type="ARBA" id="ARBA00023180"/>
    </source>
</evidence>
<protein>
    <submittedName>
        <fullName evidence="15">Class I histocompatibility antigen, F10 alpha chain-like</fullName>
    </submittedName>
</protein>
<evidence type="ECO:0000256" key="1">
    <source>
        <dbReference type="ARBA" id="ARBA00004479"/>
    </source>
</evidence>
<evidence type="ECO:0000256" key="11">
    <source>
        <dbReference type="SAM" id="MobiDB-lite"/>
    </source>
</evidence>
<keyword evidence="4" id="KW-0732">Signal</keyword>
<keyword evidence="6 12" id="KW-1133">Transmembrane helix</keyword>
<dbReference type="InterPro" id="IPR011162">
    <property type="entry name" value="MHC_I/II-like_Ag-recog"/>
</dbReference>
<reference evidence="15" key="1">
    <citation type="submission" date="2025-08" db="UniProtKB">
        <authorList>
            <consortium name="RefSeq"/>
        </authorList>
    </citation>
    <scope>IDENTIFICATION</scope>
</reference>
<dbReference type="Gene3D" id="3.30.500.10">
    <property type="entry name" value="MHC class I-like antigen recognition-like"/>
    <property type="match status" value="1"/>
</dbReference>
<accession>A0ABM1JM84</accession>
<proteinExistence type="inferred from homology"/>
<evidence type="ECO:0000256" key="2">
    <source>
        <dbReference type="ARBA" id="ARBA00022451"/>
    </source>
</evidence>
<evidence type="ECO:0000259" key="13">
    <source>
        <dbReference type="PROSITE" id="PS50835"/>
    </source>
</evidence>
<keyword evidence="3 12" id="KW-0812">Transmembrane</keyword>
<dbReference type="GeneID" id="107106868"/>
<dbReference type="SMART" id="SM00407">
    <property type="entry name" value="IGc1"/>
    <property type="match status" value="1"/>
</dbReference>
<comment type="subcellular location">
    <subcellularLocation>
        <location evidence="1">Membrane</location>
        <topology evidence="1">Single-pass type I membrane protein</topology>
    </subcellularLocation>
</comment>
<dbReference type="InterPro" id="IPR003006">
    <property type="entry name" value="Ig/MHC_CS"/>
</dbReference>
<evidence type="ECO:0000313" key="15">
    <source>
        <dbReference type="RefSeq" id="XP_015262571.1"/>
    </source>
</evidence>
<evidence type="ECO:0000256" key="4">
    <source>
        <dbReference type="ARBA" id="ARBA00022729"/>
    </source>
</evidence>
<evidence type="ECO:0000256" key="10">
    <source>
        <dbReference type="RuleBase" id="RU004439"/>
    </source>
</evidence>
<evidence type="ECO:0000256" key="8">
    <source>
        <dbReference type="ARBA" id="ARBA00023157"/>
    </source>
</evidence>
<organism evidence="14 15">
    <name type="scientific">Gekko japonicus</name>
    <name type="common">Schlegel's Japanese gecko</name>
    <dbReference type="NCBI Taxonomy" id="146911"/>
    <lineage>
        <taxon>Eukaryota</taxon>
        <taxon>Metazoa</taxon>
        <taxon>Chordata</taxon>
        <taxon>Craniata</taxon>
        <taxon>Vertebrata</taxon>
        <taxon>Euteleostomi</taxon>
        <taxon>Lepidosauria</taxon>
        <taxon>Squamata</taxon>
        <taxon>Bifurcata</taxon>
        <taxon>Gekkota</taxon>
        <taxon>Gekkonidae</taxon>
        <taxon>Gekkoninae</taxon>
        <taxon>Gekko</taxon>
    </lineage>
</organism>
<keyword evidence="7 12" id="KW-0472">Membrane</keyword>
<dbReference type="PROSITE" id="PS00290">
    <property type="entry name" value="IG_MHC"/>
    <property type="match status" value="1"/>
</dbReference>
<dbReference type="PRINTS" id="PR01638">
    <property type="entry name" value="MHCCLASSI"/>
</dbReference>
<keyword evidence="14" id="KW-1185">Reference proteome</keyword>
<dbReference type="Pfam" id="PF07654">
    <property type="entry name" value="C1-set"/>
    <property type="match status" value="1"/>
</dbReference>